<evidence type="ECO:0000259" key="1">
    <source>
        <dbReference type="PROSITE" id="PS51134"/>
    </source>
</evidence>
<proteinExistence type="predicted"/>
<dbReference type="Gene3D" id="2.20.25.10">
    <property type="match status" value="1"/>
</dbReference>
<organism evidence="2">
    <name type="scientific">viral metagenome</name>
    <dbReference type="NCBI Taxonomy" id="1070528"/>
    <lineage>
        <taxon>unclassified sequences</taxon>
        <taxon>metagenomes</taxon>
        <taxon>organismal metagenomes</taxon>
    </lineage>
</organism>
<accession>A0A6C0CTE1</accession>
<reference evidence="2" key="1">
    <citation type="journal article" date="2020" name="Nature">
        <title>Giant virus diversity and host interactions through global metagenomics.</title>
        <authorList>
            <person name="Schulz F."/>
            <person name="Roux S."/>
            <person name="Paez-Espino D."/>
            <person name="Jungbluth S."/>
            <person name="Walsh D.A."/>
            <person name="Denef V.J."/>
            <person name="McMahon K.D."/>
            <person name="Konstantinidis K.T."/>
            <person name="Eloe-Fadrosh E.A."/>
            <person name="Kyrpides N.C."/>
            <person name="Woyke T."/>
        </authorList>
    </citation>
    <scope>NUCLEOTIDE SEQUENCE</scope>
    <source>
        <strain evidence="2">GVMAG-M-3300021964-36</strain>
    </source>
</reference>
<name>A0A6C0CTE1_9ZZZZ</name>
<evidence type="ECO:0000313" key="2">
    <source>
        <dbReference type="EMBL" id="QHT07808.1"/>
    </source>
</evidence>
<protein>
    <recommendedName>
        <fullName evidence="1">TFIIB-type domain-containing protein</fullName>
    </recommendedName>
</protein>
<dbReference type="InterPro" id="IPR013137">
    <property type="entry name" value="Znf_TFIIB"/>
</dbReference>
<dbReference type="PROSITE" id="PS51134">
    <property type="entry name" value="ZF_TFIIB"/>
    <property type="match status" value="1"/>
</dbReference>
<dbReference type="EMBL" id="MN739486">
    <property type="protein sequence ID" value="QHT07808.1"/>
    <property type="molecule type" value="Genomic_DNA"/>
</dbReference>
<dbReference type="SUPFAM" id="SSF57783">
    <property type="entry name" value="Zinc beta-ribbon"/>
    <property type="match status" value="1"/>
</dbReference>
<feature type="domain" description="TFIIB-type" evidence="1">
    <location>
        <begin position="7"/>
        <end position="38"/>
    </location>
</feature>
<sequence length="231" mass="27215">MPNLPVTSIRCESCQSFDVVDDYSTGDSICRDCGVVNDRLMNQSFSSDQHSECCAIKYESFIRKFCKNHNFDECTIQSVLEYTNDHPIEFNDLKTIIYAVHLIETNDDIHTFVKKRKMDTTIIQQVMNDIKKKYRIENKQFITIDTNEETWIRTLYDEIIKMSMTHCIHDIPKRTLMDIKKEIHTLVKMKPEALFYNSSVLATVLLVKHEIPIEHKLPRSKIRKIMKELFV</sequence>
<dbReference type="AlphaFoldDB" id="A0A6C0CTE1"/>